<dbReference type="PROSITE" id="PS00149">
    <property type="entry name" value="SULFATASE_2"/>
    <property type="match status" value="1"/>
</dbReference>
<keyword evidence="2" id="KW-0479">Metal-binding</keyword>
<organism evidence="7 8">
    <name type="scientific">Jiangella aurantiaca</name>
    <dbReference type="NCBI Taxonomy" id="2530373"/>
    <lineage>
        <taxon>Bacteria</taxon>
        <taxon>Bacillati</taxon>
        <taxon>Actinomycetota</taxon>
        <taxon>Actinomycetes</taxon>
        <taxon>Jiangellales</taxon>
        <taxon>Jiangellaceae</taxon>
        <taxon>Jiangella</taxon>
    </lineage>
</organism>
<dbReference type="RefSeq" id="WP_132102566.1">
    <property type="nucleotide sequence ID" value="NZ_SMLB01000007.1"/>
</dbReference>
<dbReference type="Gene3D" id="3.30.1120.10">
    <property type="match status" value="1"/>
</dbReference>
<dbReference type="PANTHER" id="PTHR42693:SF53">
    <property type="entry name" value="ENDO-4-O-SULFATASE"/>
    <property type="match status" value="1"/>
</dbReference>
<evidence type="ECO:0000313" key="8">
    <source>
        <dbReference type="Proteomes" id="UP000295217"/>
    </source>
</evidence>
<accession>A0A4R5AJ52</accession>
<evidence type="ECO:0000256" key="5">
    <source>
        <dbReference type="SAM" id="MobiDB-lite"/>
    </source>
</evidence>
<evidence type="ECO:0000256" key="3">
    <source>
        <dbReference type="ARBA" id="ARBA00022801"/>
    </source>
</evidence>
<name>A0A4R5AJ52_9ACTN</name>
<dbReference type="Pfam" id="PF00884">
    <property type="entry name" value="Sulfatase"/>
    <property type="match status" value="1"/>
</dbReference>
<feature type="domain" description="Sulfatase N-terminal" evidence="6">
    <location>
        <begin position="10"/>
        <end position="318"/>
    </location>
</feature>
<dbReference type="SUPFAM" id="SSF53649">
    <property type="entry name" value="Alkaline phosphatase-like"/>
    <property type="match status" value="1"/>
</dbReference>
<dbReference type="InterPro" id="IPR024607">
    <property type="entry name" value="Sulfatase_CS"/>
</dbReference>
<dbReference type="InterPro" id="IPR017850">
    <property type="entry name" value="Alkaline_phosphatase_core_sf"/>
</dbReference>
<comment type="caution">
    <text evidence="7">The sequence shown here is derived from an EMBL/GenBank/DDBJ whole genome shotgun (WGS) entry which is preliminary data.</text>
</comment>
<proteinExistence type="inferred from homology"/>
<evidence type="ECO:0000313" key="7">
    <source>
        <dbReference type="EMBL" id="TDD71014.1"/>
    </source>
</evidence>
<dbReference type="OrthoDB" id="9777306at2"/>
<dbReference type="PROSITE" id="PS00523">
    <property type="entry name" value="SULFATASE_1"/>
    <property type="match status" value="1"/>
</dbReference>
<evidence type="ECO:0000256" key="1">
    <source>
        <dbReference type="ARBA" id="ARBA00008779"/>
    </source>
</evidence>
<protein>
    <submittedName>
        <fullName evidence="7">Arylsulfatase</fullName>
    </submittedName>
</protein>
<dbReference type="EMBL" id="SMLB01000007">
    <property type="protein sequence ID" value="TDD71014.1"/>
    <property type="molecule type" value="Genomic_DNA"/>
</dbReference>
<comment type="similarity">
    <text evidence="1">Belongs to the sulfatase family.</text>
</comment>
<dbReference type="PANTHER" id="PTHR42693">
    <property type="entry name" value="ARYLSULFATASE FAMILY MEMBER"/>
    <property type="match status" value="1"/>
</dbReference>
<dbReference type="InterPro" id="IPR050738">
    <property type="entry name" value="Sulfatase"/>
</dbReference>
<reference evidence="7 8" key="1">
    <citation type="submission" date="2019-02" db="EMBL/GenBank/DDBJ databases">
        <title>Draft genome sequences of novel Actinobacteria.</title>
        <authorList>
            <person name="Sahin N."/>
            <person name="Ay H."/>
            <person name="Saygin H."/>
        </authorList>
    </citation>
    <scope>NUCLEOTIDE SEQUENCE [LARGE SCALE GENOMIC DNA]</scope>
    <source>
        <strain evidence="7 8">8K307</strain>
    </source>
</reference>
<dbReference type="InterPro" id="IPR000917">
    <property type="entry name" value="Sulfatase_N"/>
</dbReference>
<dbReference type="Gene3D" id="3.40.720.10">
    <property type="entry name" value="Alkaline Phosphatase, subunit A"/>
    <property type="match status" value="1"/>
</dbReference>
<dbReference type="GO" id="GO:0004065">
    <property type="term" value="F:arylsulfatase activity"/>
    <property type="evidence" value="ECO:0007669"/>
    <property type="project" value="TreeGrafter"/>
</dbReference>
<keyword evidence="4" id="KW-0106">Calcium</keyword>
<gene>
    <name evidence="7" type="ORF">E1262_07760</name>
</gene>
<sequence length="472" mass="51416">MSHASSDTPPNIVVILADDMGFGDFGSFNGGINSTPELDDLAAASLVLTQHYSASPVCAPARAALLTGRYPQRTGVIDTLEARGTDRLGLGEVTLADVLNRHGYRTGIVGKWHSGAVGAAYGPTRRGFDEFTGFRGGWQDYWDWSLEADDEGRVTADGRYLTDVLADEAVGFIRRNAARPFFLHVAFNAPHFPFQAPEELVARHRAPGRTEVVATIYAMLEIMDRGVGLIRQALADAGLSERTILLFSSDNGPDHGGVGERSAARFNAGLAGSKQHVYDGGIRVPAIMHWPGVIAPGTSDRFVHLTDWFPTLLAVAGVPASAGPPLDGHDVSPLLRGEAPADVPRFWQWTRYRPMRESNAAMRDGRWKLVRPALPGTLDLRPEDELVDIDIKRHPGRYPDVDDTDAPLHAGPEPPSARLFDLESDLGESRDVAADHPDVVARMQAELDRWFEDVERDRLRGGSAGTAQEVQR</sequence>
<keyword evidence="3" id="KW-0378">Hydrolase</keyword>
<evidence type="ECO:0000256" key="4">
    <source>
        <dbReference type="ARBA" id="ARBA00022837"/>
    </source>
</evidence>
<dbReference type="Proteomes" id="UP000295217">
    <property type="component" value="Unassembled WGS sequence"/>
</dbReference>
<feature type="region of interest" description="Disordered" evidence="5">
    <location>
        <begin position="396"/>
        <end position="419"/>
    </location>
</feature>
<keyword evidence="8" id="KW-1185">Reference proteome</keyword>
<evidence type="ECO:0000259" key="6">
    <source>
        <dbReference type="Pfam" id="PF00884"/>
    </source>
</evidence>
<dbReference type="GO" id="GO:0046872">
    <property type="term" value="F:metal ion binding"/>
    <property type="evidence" value="ECO:0007669"/>
    <property type="project" value="UniProtKB-KW"/>
</dbReference>
<evidence type="ECO:0000256" key="2">
    <source>
        <dbReference type="ARBA" id="ARBA00022723"/>
    </source>
</evidence>
<dbReference type="AlphaFoldDB" id="A0A4R5AJ52"/>